<accession>A0A5J4X389</accession>
<feature type="compositionally biased region" description="Polar residues" evidence="1">
    <location>
        <begin position="8"/>
        <end position="18"/>
    </location>
</feature>
<comment type="caution">
    <text evidence="2">The sequence shown here is derived from an EMBL/GenBank/DDBJ whole genome shotgun (WGS) entry which is preliminary data.</text>
</comment>
<dbReference type="AlphaFoldDB" id="A0A5J4X389"/>
<proteinExistence type="predicted"/>
<evidence type="ECO:0000313" key="3">
    <source>
        <dbReference type="Proteomes" id="UP000324800"/>
    </source>
</evidence>
<gene>
    <name evidence="2" type="ORF">EZS28_002779</name>
</gene>
<sequence length="133" mass="15706">MITHKQHSFSVLTQQGQRINHDRASSRQSPQVSRTIQLDNRSQPYSQPFEHYTRQLVKVIQMRRLRNQERSPLEDTQGAWDLVLYAYIGDTCKNDSARCIAIYSRTDLLPCEMNSIQNGPRKFRYFTHQSLNY</sequence>
<evidence type="ECO:0000256" key="1">
    <source>
        <dbReference type="SAM" id="MobiDB-lite"/>
    </source>
</evidence>
<protein>
    <submittedName>
        <fullName evidence="2">Uncharacterized protein</fullName>
    </submittedName>
</protein>
<name>A0A5J4X389_9EUKA</name>
<reference evidence="2 3" key="1">
    <citation type="submission" date="2019-03" db="EMBL/GenBank/DDBJ databases">
        <title>Single cell metagenomics reveals metabolic interactions within the superorganism composed of flagellate Streblomastix strix and complex community of Bacteroidetes bacteria on its surface.</title>
        <authorList>
            <person name="Treitli S.C."/>
            <person name="Kolisko M."/>
            <person name="Husnik F."/>
            <person name="Keeling P."/>
            <person name="Hampl V."/>
        </authorList>
    </citation>
    <scope>NUCLEOTIDE SEQUENCE [LARGE SCALE GENOMIC DNA]</scope>
    <source>
        <strain evidence="2">ST1C</strain>
    </source>
</reference>
<organism evidence="2 3">
    <name type="scientific">Streblomastix strix</name>
    <dbReference type="NCBI Taxonomy" id="222440"/>
    <lineage>
        <taxon>Eukaryota</taxon>
        <taxon>Metamonada</taxon>
        <taxon>Preaxostyla</taxon>
        <taxon>Oxymonadida</taxon>
        <taxon>Streblomastigidae</taxon>
        <taxon>Streblomastix</taxon>
    </lineage>
</organism>
<feature type="region of interest" description="Disordered" evidence="1">
    <location>
        <begin position="1"/>
        <end position="45"/>
    </location>
</feature>
<dbReference type="Proteomes" id="UP000324800">
    <property type="component" value="Unassembled WGS sequence"/>
</dbReference>
<evidence type="ECO:0000313" key="2">
    <source>
        <dbReference type="EMBL" id="KAA6401694.1"/>
    </source>
</evidence>
<dbReference type="EMBL" id="SNRW01000348">
    <property type="protein sequence ID" value="KAA6401694.1"/>
    <property type="molecule type" value="Genomic_DNA"/>
</dbReference>
<feature type="compositionally biased region" description="Polar residues" evidence="1">
    <location>
        <begin position="26"/>
        <end position="45"/>
    </location>
</feature>